<name>A0A484K8X2_9ASTE</name>
<dbReference type="EMBL" id="OOIL02000038">
    <property type="protein sequence ID" value="VFQ59707.1"/>
    <property type="molecule type" value="Genomic_DNA"/>
</dbReference>
<dbReference type="PANTHER" id="PTHR47459">
    <property type="entry name" value="KINESIN LIGHT CHAIN-RELATED"/>
    <property type="match status" value="1"/>
</dbReference>
<proteinExistence type="predicted"/>
<keyword evidence="2" id="KW-0175">Coiled coil</keyword>
<dbReference type="Pfam" id="PF13424">
    <property type="entry name" value="TPR_12"/>
    <property type="match status" value="2"/>
</dbReference>
<dbReference type="PROSITE" id="PS50005">
    <property type="entry name" value="TPR"/>
    <property type="match status" value="1"/>
</dbReference>
<evidence type="ECO:0000313" key="3">
    <source>
        <dbReference type="EMBL" id="VFQ59707.1"/>
    </source>
</evidence>
<dbReference type="Proteomes" id="UP000595140">
    <property type="component" value="Unassembled WGS sequence"/>
</dbReference>
<dbReference type="SMART" id="SM00028">
    <property type="entry name" value="TPR"/>
    <property type="match status" value="9"/>
</dbReference>
<evidence type="ECO:0000256" key="2">
    <source>
        <dbReference type="SAM" id="Coils"/>
    </source>
</evidence>
<evidence type="ECO:0008006" key="5">
    <source>
        <dbReference type="Google" id="ProtNLM"/>
    </source>
</evidence>
<dbReference type="SUPFAM" id="SSF48452">
    <property type="entry name" value="TPR-like"/>
    <property type="match status" value="2"/>
</dbReference>
<accession>A0A484K8X2</accession>
<dbReference type="Pfam" id="PF13181">
    <property type="entry name" value="TPR_8"/>
    <property type="match status" value="2"/>
</dbReference>
<protein>
    <recommendedName>
        <fullName evidence="5">MalT-like TPR region domain-containing protein</fullName>
    </recommendedName>
</protein>
<dbReference type="OrthoDB" id="626167at2759"/>
<evidence type="ECO:0000256" key="1">
    <source>
        <dbReference type="PROSITE-ProRule" id="PRU00339"/>
    </source>
</evidence>
<dbReference type="InterPro" id="IPR019734">
    <property type="entry name" value="TPR_rpt"/>
</dbReference>
<dbReference type="InterPro" id="IPR011990">
    <property type="entry name" value="TPR-like_helical_dom_sf"/>
</dbReference>
<feature type="repeat" description="TPR" evidence="1">
    <location>
        <begin position="307"/>
        <end position="340"/>
    </location>
</feature>
<dbReference type="AlphaFoldDB" id="A0A484K8X2"/>
<dbReference type="PANTHER" id="PTHR47459:SF1">
    <property type="entry name" value="KINESIN LIGHT CHAIN-RELATED"/>
    <property type="match status" value="1"/>
</dbReference>
<evidence type="ECO:0000313" key="4">
    <source>
        <dbReference type="Proteomes" id="UP000595140"/>
    </source>
</evidence>
<keyword evidence="4" id="KW-1185">Reference proteome</keyword>
<dbReference type="Gene3D" id="1.25.40.10">
    <property type="entry name" value="Tetratricopeptide repeat domain"/>
    <property type="match status" value="3"/>
</dbReference>
<gene>
    <name evidence="3" type="ORF">CCAM_LOCUS1483</name>
</gene>
<feature type="coiled-coil region" evidence="2">
    <location>
        <begin position="459"/>
        <end position="486"/>
    </location>
</feature>
<sequence length="499" mass="55182">MFSTQTPPPYSEDVLKAGMDGLQMGMKLHREGKHEKALPFATRALQSFYKDKDSVSMPLAMALHLMGSVSSALEMFDESIGYLNWAKLVLGQLENSGSVELEHAVELDLYYTTRGMGRREESQVHLIKSVELKKMIWGEGSVELGNDYRNLASEHFSALKVREALPLCMKALEIHKALLGDDSVEVAKDREVLGLIYGGLKDLDKALEQYQLSLKVLKNLGHGEELLEIEIEAAKTQVQLGRYDEAINALKGILPLTDKDNRARAMIYVAISNALSGQNKLEEAKKCLDTACEVLGKDDSSFPYEVAATYMEIGMMYQAMNALEDALSVFNKTLRMFEKMPDALNYAGTVSCSIGEILLATGKAEQAVPYLEDAVKWLKESYGSNNFTVGCAYKSLGTAYLELDRPQSAAKVSADAKDIFDASLGPHHAHSIKANQNLSKAYAAMGSYELAIDFQKKVVEALEGKGSNEENKLQKARQILEQLKKKRARLNPDEEGQSL</sequence>
<organism evidence="3 4">
    <name type="scientific">Cuscuta campestris</name>
    <dbReference type="NCBI Taxonomy" id="132261"/>
    <lineage>
        <taxon>Eukaryota</taxon>
        <taxon>Viridiplantae</taxon>
        <taxon>Streptophyta</taxon>
        <taxon>Embryophyta</taxon>
        <taxon>Tracheophyta</taxon>
        <taxon>Spermatophyta</taxon>
        <taxon>Magnoliopsida</taxon>
        <taxon>eudicotyledons</taxon>
        <taxon>Gunneridae</taxon>
        <taxon>Pentapetalae</taxon>
        <taxon>asterids</taxon>
        <taxon>lamiids</taxon>
        <taxon>Solanales</taxon>
        <taxon>Convolvulaceae</taxon>
        <taxon>Cuscuteae</taxon>
        <taxon>Cuscuta</taxon>
        <taxon>Cuscuta subgen. Grammica</taxon>
        <taxon>Cuscuta sect. Cleistogrammica</taxon>
    </lineage>
</organism>
<keyword evidence="1" id="KW-0802">TPR repeat</keyword>
<reference evidence="3 4" key="1">
    <citation type="submission" date="2018-04" db="EMBL/GenBank/DDBJ databases">
        <authorList>
            <person name="Vogel A."/>
        </authorList>
    </citation>
    <scope>NUCLEOTIDE SEQUENCE [LARGE SCALE GENOMIC DNA]</scope>
</reference>